<dbReference type="GO" id="GO:0004674">
    <property type="term" value="F:protein serine/threonine kinase activity"/>
    <property type="evidence" value="ECO:0007669"/>
    <property type="project" value="TreeGrafter"/>
</dbReference>
<organism evidence="6 7">
    <name type="scientific">[Collinsella] massiliensis</name>
    <dbReference type="NCBI Taxonomy" id="1232426"/>
    <lineage>
        <taxon>Bacteria</taxon>
        <taxon>Bacillati</taxon>
        <taxon>Actinomycetota</taxon>
        <taxon>Coriobacteriia</taxon>
        <taxon>Coriobacteriales</taxon>
        <taxon>Coriobacteriaceae</taxon>
        <taxon>Enorma</taxon>
    </lineage>
</organism>
<evidence type="ECO:0000256" key="2">
    <source>
        <dbReference type="ARBA" id="ARBA00022679"/>
    </source>
</evidence>
<dbReference type="Pfam" id="PF13657">
    <property type="entry name" value="Couple_hipA"/>
    <property type="match status" value="1"/>
</dbReference>
<sequence>MKLNVFREQDEAYQLVGALDFSEVSLTFAYDPAYLASTTASAVSCSLPLRAEPFSQEEASPFFAGLAPEGDMRRLVAESIHSDYFGNMLARLNNESIGALIFSTDETVENDGGYTEIGLSELRALRDAPRETSFKMGMASRLSLAGAQSKVGLYHQGEDPSCGWYVPSGNAATTHIVKTPDSLFPLQTVNEALCLETAKRCGFDIAEWSLIPIEEGEPLLAVKRFDRVTDETVSAENKPLRPKRLHQEDFCQATGLMPDMKYEPTNGAYLSRCCNAIQNASANPFGDRACFLQTIYFDYLIGNCDNHLKNHSLLWDPSWKTPMLSPLYDITCTTVYPQIYLEMGVSLTPSRRICDVSEQDIERAGKDAGIPRTLARSFYQELLRNIVPALDAAEEAIASAGFATEAHEIAQHIRKELSQKVTLS</sequence>
<dbReference type="Gene3D" id="1.10.1070.20">
    <property type="match status" value="1"/>
</dbReference>
<evidence type="ECO:0000256" key="3">
    <source>
        <dbReference type="ARBA" id="ARBA00022777"/>
    </source>
</evidence>
<dbReference type="Pfam" id="PF07804">
    <property type="entry name" value="HipA_C"/>
    <property type="match status" value="1"/>
</dbReference>
<dbReference type="PANTHER" id="PTHR37419:SF1">
    <property type="entry name" value="SERINE_THREONINE-PROTEIN KINASE TOXIN HIPA"/>
    <property type="match status" value="1"/>
</dbReference>
<dbReference type="InterPro" id="IPR017508">
    <property type="entry name" value="HipA_N1"/>
</dbReference>
<feature type="domain" description="HipA N-terminal subdomain 1" evidence="5">
    <location>
        <begin position="14"/>
        <end position="102"/>
    </location>
</feature>
<accession>A0A1Y3XTF0</accession>
<keyword evidence="7" id="KW-1185">Reference proteome</keyword>
<keyword evidence="3" id="KW-0418">Kinase</keyword>
<proteinExistence type="inferred from homology"/>
<evidence type="ECO:0000259" key="4">
    <source>
        <dbReference type="Pfam" id="PF07804"/>
    </source>
</evidence>
<keyword evidence="2" id="KW-0808">Transferase</keyword>
<dbReference type="NCBIfam" id="TIGR03071">
    <property type="entry name" value="couple_hipA"/>
    <property type="match status" value="1"/>
</dbReference>
<evidence type="ECO:0000313" key="7">
    <source>
        <dbReference type="Proteomes" id="UP000195781"/>
    </source>
</evidence>
<evidence type="ECO:0008006" key="8">
    <source>
        <dbReference type="Google" id="ProtNLM"/>
    </source>
</evidence>
<gene>
    <name evidence="6" type="ORF">B5G02_04460</name>
</gene>
<dbReference type="EMBL" id="NFIE01000008">
    <property type="protein sequence ID" value="OUN88824.1"/>
    <property type="molecule type" value="Genomic_DNA"/>
</dbReference>
<comment type="caution">
    <text evidence="6">The sequence shown here is derived from an EMBL/GenBank/DDBJ whole genome shotgun (WGS) entry which is preliminary data.</text>
</comment>
<dbReference type="InterPro" id="IPR012893">
    <property type="entry name" value="HipA-like_C"/>
</dbReference>
<feature type="domain" description="HipA-like C-terminal" evidence="4">
    <location>
        <begin position="142"/>
        <end position="387"/>
    </location>
</feature>
<reference evidence="7" key="1">
    <citation type="submission" date="2017-04" db="EMBL/GenBank/DDBJ databases">
        <title>Function of individual gut microbiota members based on whole genome sequencing of pure cultures obtained from chicken caecum.</title>
        <authorList>
            <person name="Medvecky M."/>
            <person name="Cejkova D."/>
            <person name="Polansky O."/>
            <person name="Karasova D."/>
            <person name="Kubasova T."/>
            <person name="Cizek A."/>
            <person name="Rychlik I."/>
        </authorList>
    </citation>
    <scope>NUCLEOTIDE SEQUENCE [LARGE SCALE GENOMIC DNA]</scope>
    <source>
        <strain evidence="7">An5</strain>
    </source>
</reference>
<evidence type="ECO:0000313" key="6">
    <source>
        <dbReference type="EMBL" id="OUN88824.1"/>
    </source>
</evidence>
<evidence type="ECO:0000259" key="5">
    <source>
        <dbReference type="Pfam" id="PF13657"/>
    </source>
</evidence>
<dbReference type="Proteomes" id="UP000195781">
    <property type="component" value="Unassembled WGS sequence"/>
</dbReference>
<protein>
    <recommendedName>
        <fullName evidence="8">Phosphatidylinositol kinase</fullName>
    </recommendedName>
</protein>
<dbReference type="InterPro" id="IPR052028">
    <property type="entry name" value="HipA_Ser/Thr_kinase"/>
</dbReference>
<dbReference type="PANTHER" id="PTHR37419">
    <property type="entry name" value="SERINE/THREONINE-PROTEIN KINASE TOXIN HIPA"/>
    <property type="match status" value="1"/>
</dbReference>
<comment type="similarity">
    <text evidence="1">Belongs to the HipA Ser/Thr kinase family.</text>
</comment>
<dbReference type="GO" id="GO:0005829">
    <property type="term" value="C:cytosol"/>
    <property type="evidence" value="ECO:0007669"/>
    <property type="project" value="TreeGrafter"/>
</dbReference>
<dbReference type="AlphaFoldDB" id="A0A1Y3XTF0"/>
<evidence type="ECO:0000256" key="1">
    <source>
        <dbReference type="ARBA" id="ARBA00010164"/>
    </source>
</evidence>
<name>A0A1Y3XTF0_9ACTN</name>
<dbReference type="RefSeq" id="WP_094335345.1">
    <property type="nucleotide sequence ID" value="NZ_NFIE01000008.1"/>
</dbReference>